<comment type="caution">
    <text evidence="2">The sequence shown here is derived from an EMBL/GenBank/DDBJ whole genome shotgun (WGS) entry which is preliminary data.</text>
</comment>
<reference evidence="2 3" key="1">
    <citation type="submission" date="2024-02" db="EMBL/GenBank/DDBJ databases">
        <authorList>
            <person name="Chen Y."/>
            <person name="Shah S."/>
            <person name="Dougan E. K."/>
            <person name="Thang M."/>
            <person name="Chan C."/>
        </authorList>
    </citation>
    <scope>NUCLEOTIDE SEQUENCE [LARGE SCALE GENOMIC DNA]</scope>
</reference>
<feature type="compositionally biased region" description="Low complexity" evidence="1">
    <location>
        <begin position="203"/>
        <end position="212"/>
    </location>
</feature>
<feature type="compositionally biased region" description="Pro residues" evidence="1">
    <location>
        <begin position="504"/>
        <end position="522"/>
    </location>
</feature>
<accession>A0ABP0KG55</accession>
<feature type="region of interest" description="Disordered" evidence="1">
    <location>
        <begin position="557"/>
        <end position="580"/>
    </location>
</feature>
<dbReference type="EMBL" id="CAXAMN010008557">
    <property type="protein sequence ID" value="CAK9025673.1"/>
    <property type="molecule type" value="Genomic_DNA"/>
</dbReference>
<dbReference type="Proteomes" id="UP001642484">
    <property type="component" value="Unassembled WGS sequence"/>
</dbReference>
<sequence length="580" mass="63796">MSIELETFLGDWKDSFGNDVEVDWSKPGSRGGQLSVVLTNPRSSRPPIRLDVKSTGGRFTCGHYDLDFEKSNEDSIVWLDTRRSGKSSVWRRDGVGSRRSRSRSRSYERKRLDSARVSGRRGSRSGSRGRGRSRQDPEAAPGNWGASRYGLPSPAVYWAQAAPGWVPPEVPRSAVASEGPTPGAWVPPSMEKRESSESVPNIPLALPAPEEPAGVEEDILGAPLMPIARAAPVKVLPPPPLVDEMEEFDKLLLQLEGGSNGGSSGTQRMAKERTDASKKRDKMDKPPTNIEQQKVEEEKARAEKEQRDKEMRDKEQKKAQREKDEREKRQQELEAKKQPKQTVKPKTLAAQSSLAVKLELVEDLDKDDAKPPAAASAGAAHVTAVAQPDTARDPRRRPSPSDLRQESHEDEEATLKVLVDPYLAPQDSALSVEVLSQPKAVPKPVPKRRRLVAPKKAIAKYPPAPTTPMTPMTPVISQSEQEKKLLEIKQLLQKETQSLESSPMAPPPPPAPPPVGAPPASPAVPMAPMTPRTPNATPEDEAQERRLMAYSMLLLGGEEDAEEQAPWKKQKRRRAVGVEL</sequence>
<feature type="compositionally biased region" description="Basic residues" evidence="1">
    <location>
        <begin position="568"/>
        <end position="580"/>
    </location>
</feature>
<feature type="region of interest" description="Disordered" evidence="1">
    <location>
        <begin position="429"/>
        <end position="542"/>
    </location>
</feature>
<proteinExistence type="predicted"/>
<evidence type="ECO:0000256" key="1">
    <source>
        <dbReference type="SAM" id="MobiDB-lite"/>
    </source>
</evidence>
<evidence type="ECO:0000313" key="2">
    <source>
        <dbReference type="EMBL" id="CAK9025673.1"/>
    </source>
</evidence>
<feature type="compositionally biased region" description="Low complexity" evidence="1">
    <location>
        <begin position="371"/>
        <end position="386"/>
    </location>
</feature>
<feature type="region of interest" description="Disordered" evidence="1">
    <location>
        <begin position="23"/>
        <end position="47"/>
    </location>
</feature>
<organism evidence="2 3">
    <name type="scientific">Durusdinium trenchii</name>
    <dbReference type="NCBI Taxonomy" id="1381693"/>
    <lineage>
        <taxon>Eukaryota</taxon>
        <taxon>Sar</taxon>
        <taxon>Alveolata</taxon>
        <taxon>Dinophyceae</taxon>
        <taxon>Suessiales</taxon>
        <taxon>Symbiodiniaceae</taxon>
        <taxon>Durusdinium</taxon>
    </lineage>
</organism>
<feature type="compositionally biased region" description="Basic and acidic residues" evidence="1">
    <location>
        <begin position="105"/>
        <end position="114"/>
    </location>
</feature>
<keyword evidence="3" id="KW-1185">Reference proteome</keyword>
<feature type="compositionally biased region" description="Basic and acidic residues" evidence="1">
    <location>
        <begin position="269"/>
        <end position="285"/>
    </location>
</feature>
<evidence type="ECO:0000313" key="3">
    <source>
        <dbReference type="Proteomes" id="UP001642484"/>
    </source>
</evidence>
<feature type="region of interest" description="Disordered" evidence="1">
    <location>
        <begin position="252"/>
        <end position="353"/>
    </location>
</feature>
<feature type="region of interest" description="Disordered" evidence="1">
    <location>
        <begin position="366"/>
        <end position="416"/>
    </location>
</feature>
<feature type="compositionally biased region" description="Basic and acidic residues" evidence="1">
    <location>
        <begin position="293"/>
        <end position="337"/>
    </location>
</feature>
<gene>
    <name evidence="2" type="ORF">CCMP2556_LOCUS16079</name>
</gene>
<feature type="region of interest" description="Disordered" evidence="1">
    <location>
        <begin position="171"/>
        <end position="214"/>
    </location>
</feature>
<protein>
    <submittedName>
        <fullName evidence="2">Uncharacterized protein</fullName>
    </submittedName>
</protein>
<feature type="region of interest" description="Disordered" evidence="1">
    <location>
        <begin position="88"/>
        <end position="146"/>
    </location>
</feature>
<feature type="compositionally biased region" description="Basic residues" evidence="1">
    <location>
        <begin position="118"/>
        <end position="132"/>
    </location>
</feature>
<name>A0ABP0KG55_9DINO</name>